<dbReference type="InterPro" id="IPR036770">
    <property type="entry name" value="Ankyrin_rpt-contain_sf"/>
</dbReference>
<feature type="region of interest" description="Disordered" evidence="4">
    <location>
        <begin position="1"/>
        <end position="25"/>
    </location>
</feature>
<organism evidence="5 6">
    <name type="scientific">Phycomyces blakesleeanus</name>
    <dbReference type="NCBI Taxonomy" id="4837"/>
    <lineage>
        <taxon>Eukaryota</taxon>
        <taxon>Fungi</taxon>
        <taxon>Fungi incertae sedis</taxon>
        <taxon>Mucoromycota</taxon>
        <taxon>Mucoromycotina</taxon>
        <taxon>Mucoromycetes</taxon>
        <taxon>Mucorales</taxon>
        <taxon>Phycomycetaceae</taxon>
        <taxon>Phycomyces</taxon>
    </lineage>
</organism>
<dbReference type="SUPFAM" id="SSF48403">
    <property type="entry name" value="Ankyrin repeat"/>
    <property type="match status" value="1"/>
</dbReference>
<dbReference type="Pfam" id="PF12796">
    <property type="entry name" value="Ank_2"/>
    <property type="match status" value="3"/>
</dbReference>
<dbReference type="SMART" id="SM00248">
    <property type="entry name" value="ANK"/>
    <property type="match status" value="8"/>
</dbReference>
<reference evidence="5 6" key="1">
    <citation type="submission" date="2024-04" db="EMBL/GenBank/DDBJ databases">
        <title>Symmetric and asymmetric DNA N6-adenine methylation regulates different biological responses in Mucorales.</title>
        <authorList>
            <consortium name="Lawrence Berkeley National Laboratory"/>
            <person name="Lax C."/>
            <person name="Mondo S.J."/>
            <person name="Osorio-Concepcion M."/>
            <person name="Muszewska A."/>
            <person name="Corrochano-Luque M."/>
            <person name="Gutierrez G."/>
            <person name="Riley R."/>
            <person name="Lipzen A."/>
            <person name="Guo J."/>
            <person name="Hundley H."/>
            <person name="Amirebrahimi M."/>
            <person name="Ng V."/>
            <person name="Lorenzo-Gutierrez D."/>
            <person name="Binder U."/>
            <person name="Yang J."/>
            <person name="Song Y."/>
            <person name="Canovas D."/>
            <person name="Navarro E."/>
            <person name="Freitag M."/>
            <person name="Gabaldon T."/>
            <person name="Grigoriev I.V."/>
            <person name="Corrochano L.M."/>
            <person name="Nicolas F.E."/>
            <person name="Garre V."/>
        </authorList>
    </citation>
    <scope>NUCLEOTIDE SEQUENCE [LARGE SCALE GENOMIC DNA]</scope>
    <source>
        <strain evidence="5 6">L51</strain>
    </source>
</reference>
<evidence type="ECO:0000256" key="1">
    <source>
        <dbReference type="ARBA" id="ARBA00022737"/>
    </source>
</evidence>
<dbReference type="Proteomes" id="UP001448207">
    <property type="component" value="Unassembled WGS sequence"/>
</dbReference>
<dbReference type="InterPro" id="IPR050889">
    <property type="entry name" value="Dendritic_Spine_Reg/Scaffold"/>
</dbReference>
<evidence type="ECO:0000256" key="2">
    <source>
        <dbReference type="ARBA" id="ARBA00023043"/>
    </source>
</evidence>
<dbReference type="PANTHER" id="PTHR24166:SF48">
    <property type="entry name" value="PROTEIN VAPYRIN"/>
    <property type="match status" value="1"/>
</dbReference>
<evidence type="ECO:0000313" key="5">
    <source>
        <dbReference type="EMBL" id="KAL0074411.1"/>
    </source>
</evidence>
<keyword evidence="2 3" id="KW-0040">ANK repeat</keyword>
<evidence type="ECO:0000256" key="4">
    <source>
        <dbReference type="SAM" id="MobiDB-lite"/>
    </source>
</evidence>
<comment type="caution">
    <text evidence="5">The sequence shown here is derived from an EMBL/GenBank/DDBJ whole genome shotgun (WGS) entry which is preliminary data.</text>
</comment>
<evidence type="ECO:0000256" key="3">
    <source>
        <dbReference type="PROSITE-ProRule" id="PRU00023"/>
    </source>
</evidence>
<sequence>MDLLTGIKRSATSNSDTSLQGTNKKPHLAHSNALIWEAITLTHLDIKTLYQYIRSEPDLNGRNPENYGLLYLAIKNENMEAIRLLLLQPSIRVNEPHGPHQELPLHCAVNLSLTDAVELLIEHGSVLDLEDLFGHTALTNSLFTKSLRCLELLMQAGASVTQQDHNGNTPLHFAITNQFPEALELLVSSPLVNVDHPNKRGLSPLALAISLGHNMLVRRLLELGANIDQRTRFATVLHHAVYWNRFDAVQDLVGRGCQVNVINLAEETPLLLAVQHRKTDIVRYLLRKGANPCYSDQDPTHTTNLPLLYAANHGFTDLCKILITDSTSTYFLKSAVDMSERAGHPITAQVLMAKYQERINKENKLESPIPVSDHEFSSLVYAFSDDDAHNFQ</sequence>
<protein>
    <submittedName>
        <fullName evidence="5">Ankyrin repeat-containing domain protein</fullName>
    </submittedName>
</protein>
<feature type="repeat" description="ANK" evidence="3">
    <location>
        <begin position="265"/>
        <end position="297"/>
    </location>
</feature>
<accession>A0ABR3AH28</accession>
<dbReference type="InterPro" id="IPR002110">
    <property type="entry name" value="Ankyrin_rpt"/>
</dbReference>
<feature type="repeat" description="ANK" evidence="3">
    <location>
        <begin position="100"/>
        <end position="132"/>
    </location>
</feature>
<gene>
    <name evidence="5" type="ORF">J3Q64DRAFT_1777984</name>
</gene>
<dbReference type="Gene3D" id="1.25.40.20">
    <property type="entry name" value="Ankyrin repeat-containing domain"/>
    <property type="match status" value="2"/>
</dbReference>
<feature type="repeat" description="ANK" evidence="3">
    <location>
        <begin position="200"/>
        <end position="232"/>
    </location>
</feature>
<dbReference type="PROSITE" id="PS50088">
    <property type="entry name" value="ANK_REPEAT"/>
    <property type="match status" value="4"/>
</dbReference>
<feature type="repeat" description="ANK" evidence="3">
    <location>
        <begin position="166"/>
        <end position="188"/>
    </location>
</feature>
<keyword evidence="6" id="KW-1185">Reference proteome</keyword>
<proteinExistence type="predicted"/>
<name>A0ABR3AH28_PHYBL</name>
<dbReference type="PROSITE" id="PS50297">
    <property type="entry name" value="ANK_REP_REGION"/>
    <property type="match status" value="3"/>
</dbReference>
<keyword evidence="1" id="KW-0677">Repeat</keyword>
<dbReference type="PANTHER" id="PTHR24166">
    <property type="entry name" value="ROLLING PEBBLES, ISOFORM B"/>
    <property type="match status" value="1"/>
</dbReference>
<feature type="compositionally biased region" description="Polar residues" evidence="4">
    <location>
        <begin position="10"/>
        <end position="23"/>
    </location>
</feature>
<dbReference type="EMBL" id="JBCLYO010000042">
    <property type="protein sequence ID" value="KAL0074411.1"/>
    <property type="molecule type" value="Genomic_DNA"/>
</dbReference>
<evidence type="ECO:0000313" key="6">
    <source>
        <dbReference type="Proteomes" id="UP001448207"/>
    </source>
</evidence>